<dbReference type="InterPro" id="IPR027417">
    <property type="entry name" value="P-loop_NTPase"/>
</dbReference>
<dbReference type="GO" id="GO:0016887">
    <property type="term" value="F:ATP hydrolysis activity"/>
    <property type="evidence" value="ECO:0007669"/>
    <property type="project" value="InterPro"/>
</dbReference>
<evidence type="ECO:0000256" key="1">
    <source>
        <dbReference type="ARBA" id="ARBA00005417"/>
    </source>
</evidence>
<evidence type="ECO:0000256" key="2">
    <source>
        <dbReference type="ARBA" id="ARBA00022448"/>
    </source>
</evidence>
<organism evidence="7">
    <name type="scientific">marine metagenome</name>
    <dbReference type="NCBI Taxonomy" id="408172"/>
    <lineage>
        <taxon>unclassified sequences</taxon>
        <taxon>metagenomes</taxon>
        <taxon>ecological metagenomes</taxon>
    </lineage>
</organism>
<dbReference type="AlphaFoldDB" id="A0A381YJZ2"/>
<dbReference type="GO" id="GO:0005524">
    <property type="term" value="F:ATP binding"/>
    <property type="evidence" value="ECO:0007669"/>
    <property type="project" value="UniProtKB-KW"/>
</dbReference>
<gene>
    <name evidence="7" type="ORF">METZ01_LOCUS130198</name>
</gene>
<dbReference type="PANTHER" id="PTHR43820:SF4">
    <property type="entry name" value="HIGH-AFFINITY BRANCHED-CHAIN AMINO ACID TRANSPORT ATP-BINDING PROTEIN LIVF"/>
    <property type="match status" value="1"/>
</dbReference>
<feature type="domain" description="ABC transporter" evidence="6">
    <location>
        <begin position="1"/>
        <end position="220"/>
    </location>
</feature>
<dbReference type="GO" id="GO:0015658">
    <property type="term" value="F:branched-chain amino acid transmembrane transporter activity"/>
    <property type="evidence" value="ECO:0007669"/>
    <property type="project" value="TreeGrafter"/>
</dbReference>
<dbReference type="Pfam" id="PF00005">
    <property type="entry name" value="ABC_tran"/>
    <property type="match status" value="1"/>
</dbReference>
<evidence type="ECO:0000259" key="6">
    <source>
        <dbReference type="PROSITE" id="PS50893"/>
    </source>
</evidence>
<dbReference type="SUPFAM" id="SSF52540">
    <property type="entry name" value="P-loop containing nucleoside triphosphate hydrolases"/>
    <property type="match status" value="1"/>
</dbReference>
<accession>A0A381YJZ2</accession>
<protein>
    <recommendedName>
        <fullName evidence="6">ABC transporter domain-containing protein</fullName>
    </recommendedName>
</protein>
<dbReference type="EMBL" id="UINC01018417">
    <property type="protein sequence ID" value="SVA77344.1"/>
    <property type="molecule type" value="Genomic_DNA"/>
</dbReference>
<dbReference type="PANTHER" id="PTHR43820">
    <property type="entry name" value="HIGH-AFFINITY BRANCHED-CHAIN AMINO ACID TRANSPORT ATP-BINDING PROTEIN LIVF"/>
    <property type="match status" value="1"/>
</dbReference>
<evidence type="ECO:0000256" key="4">
    <source>
        <dbReference type="ARBA" id="ARBA00022840"/>
    </source>
</evidence>
<dbReference type="InterPro" id="IPR003439">
    <property type="entry name" value="ABC_transporter-like_ATP-bd"/>
</dbReference>
<sequence>MTVVHKLDLMVEKGRIHALVGANGAGKTTTLMTIAGHLPVQSGSILMGTERLDQVPTKKRIQRGIALVPEGRRLFSELTVRENLEVGGYSNPKTRIQQNLDLVLSLFPRLGERLGQESVSLSGGEQQMLAIGRALMAEPKLLLLDELSLGLMPRMVEDCYIALHQLQSDGMTILLVEQNTRQALAVADDVCVLESGTVAWRGTAEQARQDSGIIEAYIGLRR</sequence>
<keyword evidence="5" id="KW-0029">Amino-acid transport</keyword>
<dbReference type="GO" id="GO:0015807">
    <property type="term" value="P:L-amino acid transport"/>
    <property type="evidence" value="ECO:0007669"/>
    <property type="project" value="TreeGrafter"/>
</dbReference>
<comment type="similarity">
    <text evidence="1">Belongs to the ABC transporter superfamily.</text>
</comment>
<keyword evidence="4" id="KW-0067">ATP-binding</keyword>
<reference evidence="7" key="1">
    <citation type="submission" date="2018-05" db="EMBL/GenBank/DDBJ databases">
        <authorList>
            <person name="Lanie J.A."/>
            <person name="Ng W.-L."/>
            <person name="Kazmierczak K.M."/>
            <person name="Andrzejewski T.M."/>
            <person name="Davidsen T.M."/>
            <person name="Wayne K.J."/>
            <person name="Tettelin H."/>
            <person name="Glass J.I."/>
            <person name="Rusch D."/>
            <person name="Podicherti R."/>
            <person name="Tsui H.-C.T."/>
            <person name="Winkler M.E."/>
        </authorList>
    </citation>
    <scope>NUCLEOTIDE SEQUENCE</scope>
</reference>
<dbReference type="PROSITE" id="PS00211">
    <property type="entry name" value="ABC_TRANSPORTER_1"/>
    <property type="match status" value="1"/>
</dbReference>
<evidence type="ECO:0000256" key="5">
    <source>
        <dbReference type="ARBA" id="ARBA00022970"/>
    </source>
</evidence>
<proteinExistence type="inferred from homology"/>
<evidence type="ECO:0000313" key="7">
    <source>
        <dbReference type="EMBL" id="SVA77344.1"/>
    </source>
</evidence>
<keyword evidence="2" id="KW-0813">Transport</keyword>
<keyword evidence="3" id="KW-0547">Nucleotide-binding</keyword>
<dbReference type="Gene3D" id="3.40.50.300">
    <property type="entry name" value="P-loop containing nucleotide triphosphate hydrolases"/>
    <property type="match status" value="1"/>
</dbReference>
<dbReference type="SMART" id="SM00382">
    <property type="entry name" value="AAA"/>
    <property type="match status" value="1"/>
</dbReference>
<dbReference type="InterPro" id="IPR003593">
    <property type="entry name" value="AAA+_ATPase"/>
</dbReference>
<dbReference type="InterPro" id="IPR052156">
    <property type="entry name" value="BCAA_Transport_ATP-bd_LivF"/>
</dbReference>
<evidence type="ECO:0000256" key="3">
    <source>
        <dbReference type="ARBA" id="ARBA00022741"/>
    </source>
</evidence>
<dbReference type="InterPro" id="IPR017871">
    <property type="entry name" value="ABC_transporter-like_CS"/>
</dbReference>
<dbReference type="PROSITE" id="PS50893">
    <property type="entry name" value="ABC_TRANSPORTER_2"/>
    <property type="match status" value="1"/>
</dbReference>
<name>A0A381YJZ2_9ZZZZ</name>